<keyword evidence="1" id="KW-0175">Coiled coil</keyword>
<sequence length="243" mass="28652">MNLNEKVEELAKITAALKNEINELKGKDVNMRLDELEAEQEDLKNDILDLRHSLMQQNELILSFIRQHNDKLMETIEADKLTTQLVFTRKISQYSKIFPIKSLKELDALDALINDNNVNELIAVVHQLLAPHGIVKNIETVMSVECIMECNVDGHHNKRRLLNSKKFMDLLFQAAYYDGYSHKMFLEHVRRGFKMVKNRHNKNLCRHRQMERQRLEQQSVNDSLEVEEIITDDFIKTEEIYFE</sequence>
<gene>
    <name evidence="3" type="ORF">FF38_12073</name>
</gene>
<name>A0A0L0BPF9_LUCCU</name>
<evidence type="ECO:0000313" key="3">
    <source>
        <dbReference type="EMBL" id="KNC21937.1"/>
    </source>
</evidence>
<comment type="caution">
    <text evidence="3">The sequence shown here is derived from an EMBL/GenBank/DDBJ whole genome shotgun (WGS) entry which is preliminary data.</text>
</comment>
<organism evidence="3 4">
    <name type="scientific">Lucilia cuprina</name>
    <name type="common">Green bottle fly</name>
    <name type="synonym">Australian sheep blowfly</name>
    <dbReference type="NCBI Taxonomy" id="7375"/>
    <lineage>
        <taxon>Eukaryota</taxon>
        <taxon>Metazoa</taxon>
        <taxon>Ecdysozoa</taxon>
        <taxon>Arthropoda</taxon>
        <taxon>Hexapoda</taxon>
        <taxon>Insecta</taxon>
        <taxon>Pterygota</taxon>
        <taxon>Neoptera</taxon>
        <taxon>Endopterygota</taxon>
        <taxon>Diptera</taxon>
        <taxon>Brachycera</taxon>
        <taxon>Muscomorpha</taxon>
        <taxon>Oestroidea</taxon>
        <taxon>Calliphoridae</taxon>
        <taxon>Luciliinae</taxon>
        <taxon>Lucilia</taxon>
    </lineage>
</organism>
<dbReference type="Proteomes" id="UP000037069">
    <property type="component" value="Unassembled WGS sequence"/>
</dbReference>
<evidence type="ECO:0000313" key="4">
    <source>
        <dbReference type="Proteomes" id="UP000037069"/>
    </source>
</evidence>
<accession>A0A0L0BPF9</accession>
<dbReference type="InterPro" id="IPR032071">
    <property type="entry name" value="DUF4806"/>
</dbReference>
<feature type="coiled-coil region" evidence="1">
    <location>
        <begin position="3"/>
        <end position="53"/>
    </location>
</feature>
<dbReference type="OMA" id="MYETTEN"/>
<evidence type="ECO:0000259" key="2">
    <source>
        <dbReference type="Pfam" id="PF16064"/>
    </source>
</evidence>
<proteinExistence type="predicted"/>
<dbReference type="AlphaFoldDB" id="A0A0L0BPF9"/>
<feature type="domain" description="DUF4806" evidence="2">
    <location>
        <begin position="97"/>
        <end position="174"/>
    </location>
</feature>
<dbReference type="Pfam" id="PF16064">
    <property type="entry name" value="DUF4806"/>
    <property type="match status" value="1"/>
</dbReference>
<dbReference type="EMBL" id="JRES01001567">
    <property type="protein sequence ID" value="KNC21937.1"/>
    <property type="molecule type" value="Genomic_DNA"/>
</dbReference>
<evidence type="ECO:0000256" key="1">
    <source>
        <dbReference type="SAM" id="Coils"/>
    </source>
</evidence>
<keyword evidence="4" id="KW-1185">Reference proteome</keyword>
<dbReference type="OrthoDB" id="8021549at2759"/>
<reference evidence="3 4" key="1">
    <citation type="journal article" date="2015" name="Nat. Commun.">
        <title>Lucilia cuprina genome unlocks parasitic fly biology to underpin future interventions.</title>
        <authorList>
            <person name="Anstead C.A."/>
            <person name="Korhonen P.K."/>
            <person name="Young N.D."/>
            <person name="Hall R.S."/>
            <person name="Jex A.R."/>
            <person name="Murali S.C."/>
            <person name="Hughes D.S."/>
            <person name="Lee S.F."/>
            <person name="Perry T."/>
            <person name="Stroehlein A.J."/>
            <person name="Ansell B.R."/>
            <person name="Breugelmans B."/>
            <person name="Hofmann A."/>
            <person name="Qu J."/>
            <person name="Dugan S."/>
            <person name="Lee S.L."/>
            <person name="Chao H."/>
            <person name="Dinh H."/>
            <person name="Han Y."/>
            <person name="Doddapaneni H.V."/>
            <person name="Worley K.C."/>
            <person name="Muzny D.M."/>
            <person name="Ioannidis P."/>
            <person name="Waterhouse R.M."/>
            <person name="Zdobnov E.M."/>
            <person name="James P.J."/>
            <person name="Bagnall N.H."/>
            <person name="Kotze A.C."/>
            <person name="Gibbs R.A."/>
            <person name="Richards S."/>
            <person name="Batterham P."/>
            <person name="Gasser R.B."/>
        </authorList>
    </citation>
    <scope>NUCLEOTIDE SEQUENCE [LARGE SCALE GENOMIC DNA]</scope>
    <source>
        <strain evidence="3 4">LS</strain>
        <tissue evidence="3">Full body</tissue>
    </source>
</reference>
<protein>
    <recommendedName>
        <fullName evidence="2">DUF4806 domain-containing protein</fullName>
    </recommendedName>
</protein>